<sequence length="84" mass="9643">MVPKDVRDEIMVPKNGENMMEKDEVMVSINCEMTQVDKSYGINEEDMEPNGEVMELEDHVMILKRKQGCSVIKRFCGVNGRNYG</sequence>
<accession>A0A183H9Z4</accession>
<gene>
    <name evidence="1" type="ORF">X798_08226</name>
</gene>
<dbReference type="AlphaFoldDB" id="A0A183H9Z4"/>
<dbReference type="EMBL" id="KZ271578">
    <property type="protein sequence ID" value="OZC04802.1"/>
    <property type="molecule type" value="Genomic_DNA"/>
</dbReference>
<keyword evidence="2" id="KW-1185">Reference proteome</keyword>
<evidence type="ECO:0000313" key="3">
    <source>
        <dbReference type="WBParaSite" id="OFLC_0000430501-mRNA-1"/>
    </source>
</evidence>
<evidence type="ECO:0000313" key="2">
    <source>
        <dbReference type="Proteomes" id="UP000242913"/>
    </source>
</evidence>
<organism evidence="3">
    <name type="scientific">Onchocerca flexuosa</name>
    <dbReference type="NCBI Taxonomy" id="387005"/>
    <lineage>
        <taxon>Eukaryota</taxon>
        <taxon>Metazoa</taxon>
        <taxon>Ecdysozoa</taxon>
        <taxon>Nematoda</taxon>
        <taxon>Chromadorea</taxon>
        <taxon>Rhabditida</taxon>
        <taxon>Spirurina</taxon>
        <taxon>Spiruromorpha</taxon>
        <taxon>Filarioidea</taxon>
        <taxon>Onchocercidae</taxon>
        <taxon>Onchocerca</taxon>
    </lineage>
</organism>
<dbReference type="Proteomes" id="UP000242913">
    <property type="component" value="Unassembled WGS sequence"/>
</dbReference>
<reference evidence="3" key="2">
    <citation type="submission" date="2016-06" db="UniProtKB">
        <authorList>
            <consortium name="WormBaseParasite"/>
        </authorList>
    </citation>
    <scope>IDENTIFICATION</scope>
</reference>
<proteinExistence type="predicted"/>
<name>A0A183H9Z4_9BILA</name>
<dbReference type="WBParaSite" id="OFLC_0000430501-mRNA-1">
    <property type="protein sequence ID" value="OFLC_0000430501-mRNA-1"/>
    <property type="gene ID" value="OFLC_0000430501"/>
</dbReference>
<evidence type="ECO:0000313" key="1">
    <source>
        <dbReference type="EMBL" id="OZC04802.1"/>
    </source>
</evidence>
<reference evidence="1 2" key="1">
    <citation type="submission" date="2015-12" db="EMBL/GenBank/DDBJ databases">
        <title>Draft genome of the nematode, Onchocerca flexuosa.</title>
        <authorList>
            <person name="Mitreva M."/>
        </authorList>
    </citation>
    <scope>NUCLEOTIDE SEQUENCE [LARGE SCALE GENOMIC DNA]</scope>
    <source>
        <strain evidence="1">Red Deer</strain>
    </source>
</reference>
<protein>
    <submittedName>
        <fullName evidence="3">Reverse transcriptase domain-containing protein</fullName>
    </submittedName>
</protein>